<accession>A0A372M3C9</accession>
<dbReference type="CDD" id="cd06974">
    <property type="entry name" value="TerD_like"/>
    <property type="match status" value="1"/>
</dbReference>
<keyword evidence="5" id="KW-1185">Reference proteome</keyword>
<dbReference type="InterPro" id="IPR051324">
    <property type="entry name" value="Stress/Tellurium_Resist"/>
</dbReference>
<proteinExistence type="inferred from homology"/>
<feature type="compositionally biased region" description="Basic and acidic residues" evidence="2">
    <location>
        <begin position="282"/>
        <end position="291"/>
    </location>
</feature>
<dbReference type="PANTHER" id="PTHR32097:SF4">
    <property type="entry name" value="GENERAL STRESS PROTEIN 16U"/>
    <property type="match status" value="1"/>
</dbReference>
<sequence length="434" mass="45776">MPELSRGQNAPLDAGRITAELHPPSAPLDLSALLLGADGKVRSDADLVFRNQPAAAADAVHHLAADAAGPERIELEPSALPADVERVMLVAGCDPGDTSRTFRDVPAISVRVTAPAAEPVLFRPPPFTAGERAVLLLELYRRAGAWKVRAIGQGYAEGLAGLATDFGVHVDEPTAPAQAAAPAPAPAAVARPNLTKPPLGAVSLDKGSRVAISLDKKDPELVVTATLEWDGGSERRRKAGADLDLYALFVPAAEALRGHVAPGSLVKRHTPHGDPAVPDIAPQRDVRRPAKGEGSNAVYYRNLGSLQTAPYIRLDGDALEPGVETVRISRPEEQGYVLFCAYSAVSNGFGSFRSFGAKVVVTDGRGSTVTVPLFENAKTRYWVAIALVDFTVPEGASIQHIEAYGGRMAERRPVLHVDGAIELNAGPAEFKRPG</sequence>
<dbReference type="AlphaFoldDB" id="A0A372M3C9"/>
<name>A0A372M3C9_9ACTN</name>
<dbReference type="Proteomes" id="UP000263094">
    <property type="component" value="Unassembled WGS sequence"/>
</dbReference>
<evidence type="ECO:0000313" key="4">
    <source>
        <dbReference type="EMBL" id="RFU85434.1"/>
    </source>
</evidence>
<protein>
    <submittedName>
        <fullName evidence="4">Tellurium resistance protein</fullName>
    </submittedName>
</protein>
<dbReference type="EMBL" id="QUAK01000094">
    <property type="protein sequence ID" value="RFU85434.1"/>
    <property type="molecule type" value="Genomic_DNA"/>
</dbReference>
<organism evidence="4 5">
    <name type="scientific">Streptomyces triticagri</name>
    <dbReference type="NCBI Taxonomy" id="2293568"/>
    <lineage>
        <taxon>Bacteria</taxon>
        <taxon>Bacillati</taxon>
        <taxon>Actinomycetota</taxon>
        <taxon>Actinomycetes</taxon>
        <taxon>Kitasatosporales</taxon>
        <taxon>Streptomycetaceae</taxon>
        <taxon>Streptomyces</taxon>
    </lineage>
</organism>
<evidence type="ECO:0000256" key="2">
    <source>
        <dbReference type="SAM" id="MobiDB-lite"/>
    </source>
</evidence>
<evidence type="ECO:0000313" key="5">
    <source>
        <dbReference type="Proteomes" id="UP000263094"/>
    </source>
</evidence>
<dbReference type="Pfam" id="PF02342">
    <property type="entry name" value="TerD"/>
    <property type="match status" value="1"/>
</dbReference>
<comment type="similarity">
    <text evidence="1">Belongs to the CAPAB/TerDEXZ family.</text>
</comment>
<dbReference type="InterPro" id="IPR003325">
    <property type="entry name" value="TerD"/>
</dbReference>
<feature type="region of interest" description="Disordered" evidence="2">
    <location>
        <begin position="265"/>
        <end position="291"/>
    </location>
</feature>
<reference evidence="4 5" key="1">
    <citation type="submission" date="2018-08" db="EMBL/GenBank/DDBJ databases">
        <title>Isolation, diversity and antifungal activity of Actinobacteria from wheat.</title>
        <authorList>
            <person name="Han C."/>
        </authorList>
    </citation>
    <scope>NUCLEOTIDE SEQUENCE [LARGE SCALE GENOMIC DNA]</scope>
    <source>
        <strain evidence="4 5">NEAU-YY421</strain>
    </source>
</reference>
<comment type="caution">
    <text evidence="4">The sequence shown here is derived from an EMBL/GenBank/DDBJ whole genome shotgun (WGS) entry which is preliminary data.</text>
</comment>
<feature type="domain" description="TerD" evidence="3">
    <location>
        <begin position="24"/>
        <end position="166"/>
    </location>
</feature>
<dbReference type="Gene3D" id="2.60.60.30">
    <property type="entry name" value="sav2460 like domains"/>
    <property type="match status" value="1"/>
</dbReference>
<dbReference type="OrthoDB" id="179721at2"/>
<dbReference type="RefSeq" id="WP_128557015.1">
    <property type="nucleotide sequence ID" value="NZ_QUAK01000094.1"/>
</dbReference>
<dbReference type="PANTHER" id="PTHR32097">
    <property type="entry name" value="CAMP-BINDING PROTEIN 1-RELATED"/>
    <property type="match status" value="1"/>
</dbReference>
<gene>
    <name evidence="4" type="ORF">DY218_17705</name>
</gene>
<evidence type="ECO:0000256" key="1">
    <source>
        <dbReference type="ARBA" id="ARBA00008775"/>
    </source>
</evidence>
<evidence type="ECO:0000259" key="3">
    <source>
        <dbReference type="Pfam" id="PF02342"/>
    </source>
</evidence>